<dbReference type="EMBL" id="JAQQWI010000018">
    <property type="protein sequence ID" value="KAK8001312.1"/>
    <property type="molecule type" value="Genomic_DNA"/>
</dbReference>
<dbReference type="Proteomes" id="UP001396898">
    <property type="component" value="Unassembled WGS sequence"/>
</dbReference>
<organism evidence="1 2">
    <name type="scientific">Apiospora marii</name>
    <dbReference type="NCBI Taxonomy" id="335849"/>
    <lineage>
        <taxon>Eukaryota</taxon>
        <taxon>Fungi</taxon>
        <taxon>Dikarya</taxon>
        <taxon>Ascomycota</taxon>
        <taxon>Pezizomycotina</taxon>
        <taxon>Sordariomycetes</taxon>
        <taxon>Xylariomycetidae</taxon>
        <taxon>Amphisphaeriales</taxon>
        <taxon>Apiosporaceae</taxon>
        <taxon>Apiospora</taxon>
    </lineage>
</organism>
<evidence type="ECO:0000313" key="2">
    <source>
        <dbReference type="Proteomes" id="UP001396898"/>
    </source>
</evidence>
<accession>A0ABR1R6D6</accession>
<sequence length="212" mass="24139">MRFWMQWGDPHGLPAGLPPVTPESPELRRPAERLAEAFGSYTNQAHFMILQDRIKLAKARLEQFIEPMSPVTFLFLVRMAALQRGENAGAGINAFMAPLSEVLTAFSFIRHEKVAPHRQATADLVYAQLQILAEHLRGDEALPALWEEIYPYYFRQVSQFARDWVMTQVGLVRREYLANPGAYAGASVLRRMDQIQQQIPGMQYNFEDEGTG</sequence>
<gene>
    <name evidence="1" type="ORF">PG991_013534</name>
</gene>
<proteinExistence type="predicted"/>
<protein>
    <submittedName>
        <fullName evidence="1">Uncharacterized protein</fullName>
    </submittedName>
</protein>
<keyword evidence="2" id="KW-1185">Reference proteome</keyword>
<name>A0ABR1R6D6_9PEZI</name>
<comment type="caution">
    <text evidence="1">The sequence shown here is derived from an EMBL/GenBank/DDBJ whole genome shotgun (WGS) entry which is preliminary data.</text>
</comment>
<reference evidence="1 2" key="1">
    <citation type="submission" date="2023-01" db="EMBL/GenBank/DDBJ databases">
        <title>Analysis of 21 Apiospora genomes using comparative genomics revels a genus with tremendous synthesis potential of carbohydrate active enzymes and secondary metabolites.</title>
        <authorList>
            <person name="Sorensen T."/>
        </authorList>
    </citation>
    <scope>NUCLEOTIDE SEQUENCE [LARGE SCALE GENOMIC DNA]</scope>
    <source>
        <strain evidence="1 2">CBS 20057</strain>
    </source>
</reference>
<evidence type="ECO:0000313" key="1">
    <source>
        <dbReference type="EMBL" id="KAK8001312.1"/>
    </source>
</evidence>